<dbReference type="PROSITE" id="PS51032">
    <property type="entry name" value="AP2_ERF"/>
    <property type="match status" value="1"/>
</dbReference>
<dbReference type="PANTHER" id="PTHR31839:SF2">
    <property type="entry name" value="DEHYDRATION-RESPONSIVE ELEMENT-BINDING PROTEIN 1D"/>
    <property type="match status" value="1"/>
</dbReference>
<keyword evidence="3" id="KW-0238">DNA-binding</keyword>
<evidence type="ECO:0000256" key="1">
    <source>
        <dbReference type="ARBA" id="ARBA00004123"/>
    </source>
</evidence>
<dbReference type="SMART" id="SM00380">
    <property type="entry name" value="AP2"/>
    <property type="match status" value="1"/>
</dbReference>
<dbReference type="InterPro" id="IPR045277">
    <property type="entry name" value="DRE1A-I"/>
</dbReference>
<dbReference type="Pfam" id="PF00847">
    <property type="entry name" value="AP2"/>
    <property type="match status" value="1"/>
</dbReference>
<dbReference type="PANTHER" id="PTHR31839">
    <property type="entry name" value="DEHYDRATION-RESPONSIVE ELEMENT-BINDING PROTEIN 1D"/>
    <property type="match status" value="1"/>
</dbReference>
<evidence type="ECO:0000256" key="7">
    <source>
        <dbReference type="ARBA" id="ARBA00024343"/>
    </source>
</evidence>
<keyword evidence="2" id="KW-0805">Transcription regulation</keyword>
<feature type="region of interest" description="Disordered" evidence="8">
    <location>
        <begin position="61"/>
        <end position="119"/>
    </location>
</feature>
<dbReference type="CDD" id="cd00018">
    <property type="entry name" value="AP2"/>
    <property type="match status" value="1"/>
</dbReference>
<organism evidence="10 11">
    <name type="scientific">Sphagnum troendelagicum</name>
    <dbReference type="NCBI Taxonomy" id="128251"/>
    <lineage>
        <taxon>Eukaryota</taxon>
        <taxon>Viridiplantae</taxon>
        <taxon>Streptophyta</taxon>
        <taxon>Embryophyta</taxon>
        <taxon>Bryophyta</taxon>
        <taxon>Sphagnophytina</taxon>
        <taxon>Sphagnopsida</taxon>
        <taxon>Sphagnales</taxon>
        <taxon>Sphagnaceae</taxon>
        <taxon>Sphagnum</taxon>
    </lineage>
</organism>
<keyword evidence="11" id="KW-1185">Reference proteome</keyword>
<gene>
    <name evidence="10" type="ORF">CSSPTR1EN2_LOCUS16044</name>
</gene>
<evidence type="ECO:0000313" key="10">
    <source>
        <dbReference type="EMBL" id="CAK9222396.1"/>
    </source>
</evidence>
<sequence length="229" mass="25745">MPDIMPGFLESVKVEKVKKVERIDNDDFAGANFLSLRTGASGITTGRRVHKDLENNEIDLNWPPVEHERGTEESSTGTSEEESNSYNRSGSGAGVKAAASELHQRKRHHQPGSNFHQEVYRGVRHRSELNKWVTEIRPTAHKRKIWLGTYKTPEEAARAYDVGIYYTGKSIPLNFPESIESLPELPKGSWEELAPFVKKQALSAAKRARVQNNDLPRTRILSKSIASRG</sequence>
<evidence type="ECO:0000313" key="11">
    <source>
        <dbReference type="Proteomes" id="UP001497512"/>
    </source>
</evidence>
<evidence type="ECO:0000256" key="6">
    <source>
        <dbReference type="ARBA" id="ARBA00023242"/>
    </source>
</evidence>
<accession>A0ABP0UHT7</accession>
<keyword evidence="6" id="KW-0539">Nucleus</keyword>
<dbReference type="SUPFAM" id="SSF54171">
    <property type="entry name" value="DNA-binding domain"/>
    <property type="match status" value="1"/>
</dbReference>
<evidence type="ECO:0000256" key="5">
    <source>
        <dbReference type="ARBA" id="ARBA00023163"/>
    </source>
</evidence>
<keyword evidence="5" id="KW-0804">Transcription</keyword>
<keyword evidence="4" id="KW-0010">Activator</keyword>
<evidence type="ECO:0000256" key="8">
    <source>
        <dbReference type="SAM" id="MobiDB-lite"/>
    </source>
</evidence>
<evidence type="ECO:0000256" key="4">
    <source>
        <dbReference type="ARBA" id="ARBA00023159"/>
    </source>
</evidence>
<dbReference type="Gene3D" id="3.30.730.10">
    <property type="entry name" value="AP2/ERF domain"/>
    <property type="match status" value="1"/>
</dbReference>
<evidence type="ECO:0000259" key="9">
    <source>
        <dbReference type="PROSITE" id="PS51032"/>
    </source>
</evidence>
<comment type="similarity">
    <text evidence="7">Belongs to the AP2/ERF transcription factor family. ERF subfamily.</text>
</comment>
<dbReference type="EMBL" id="OZ019896">
    <property type="protein sequence ID" value="CAK9222396.1"/>
    <property type="molecule type" value="Genomic_DNA"/>
</dbReference>
<comment type="subcellular location">
    <subcellularLocation>
        <location evidence="1">Nucleus</location>
    </subcellularLocation>
</comment>
<dbReference type="InterPro" id="IPR036955">
    <property type="entry name" value="AP2/ERF_dom_sf"/>
</dbReference>
<dbReference type="InterPro" id="IPR001471">
    <property type="entry name" value="AP2/ERF_dom"/>
</dbReference>
<name>A0ABP0UHT7_9BRYO</name>
<dbReference type="InterPro" id="IPR016177">
    <property type="entry name" value="DNA-bd_dom_sf"/>
</dbReference>
<protein>
    <recommendedName>
        <fullName evidence="9">AP2/ERF domain-containing protein</fullName>
    </recommendedName>
</protein>
<evidence type="ECO:0000256" key="3">
    <source>
        <dbReference type="ARBA" id="ARBA00023125"/>
    </source>
</evidence>
<evidence type="ECO:0000256" key="2">
    <source>
        <dbReference type="ARBA" id="ARBA00023015"/>
    </source>
</evidence>
<dbReference type="Proteomes" id="UP001497512">
    <property type="component" value="Chromosome 4"/>
</dbReference>
<feature type="domain" description="AP2/ERF" evidence="9">
    <location>
        <begin position="119"/>
        <end position="176"/>
    </location>
</feature>
<reference evidence="10" key="1">
    <citation type="submission" date="2024-02" db="EMBL/GenBank/DDBJ databases">
        <authorList>
            <consortium name="ELIXIR-Norway"/>
            <consortium name="Elixir Norway"/>
        </authorList>
    </citation>
    <scope>NUCLEOTIDE SEQUENCE</scope>
</reference>
<proteinExistence type="inferred from homology"/>